<evidence type="ECO:0000259" key="10">
    <source>
        <dbReference type="Pfam" id="PF07731"/>
    </source>
</evidence>
<evidence type="ECO:0008006" key="14">
    <source>
        <dbReference type="Google" id="ProtNLM"/>
    </source>
</evidence>
<evidence type="ECO:0000256" key="2">
    <source>
        <dbReference type="ARBA" id="ARBA00022723"/>
    </source>
</evidence>
<dbReference type="CDD" id="cd13850">
    <property type="entry name" value="CuRO_1_Abr2_like"/>
    <property type="match status" value="1"/>
</dbReference>
<evidence type="ECO:0000256" key="7">
    <source>
        <dbReference type="SAM" id="MobiDB-lite"/>
    </source>
</evidence>
<dbReference type="Pfam" id="PF07731">
    <property type="entry name" value="Cu-oxidase_2"/>
    <property type="match status" value="1"/>
</dbReference>
<dbReference type="InterPro" id="IPR008972">
    <property type="entry name" value="Cupredoxin"/>
</dbReference>
<protein>
    <recommendedName>
        <fullName evidence="14">Laccase</fullName>
    </recommendedName>
</protein>
<keyword evidence="4" id="KW-0560">Oxidoreductase</keyword>
<dbReference type="EMBL" id="CM003151">
    <property type="protein sequence ID" value="KIS67600.1"/>
    <property type="molecule type" value="Genomic_DNA"/>
</dbReference>
<dbReference type="InterPro" id="IPR045087">
    <property type="entry name" value="Cu-oxidase_fam"/>
</dbReference>
<dbReference type="Pfam" id="PF00394">
    <property type="entry name" value="Cu-oxidase"/>
    <property type="match status" value="1"/>
</dbReference>
<dbReference type="InterPro" id="IPR011706">
    <property type="entry name" value="Cu-oxidase_C"/>
</dbReference>
<dbReference type="RefSeq" id="XP_011390798.1">
    <property type="nucleotide sequence ID" value="XM_011392496.1"/>
</dbReference>
<dbReference type="InterPro" id="IPR001117">
    <property type="entry name" value="Cu-oxidase_2nd"/>
</dbReference>
<dbReference type="InParanoid" id="A0A0D1DYM8"/>
<evidence type="ECO:0000256" key="4">
    <source>
        <dbReference type="ARBA" id="ARBA00023002"/>
    </source>
</evidence>
<dbReference type="PANTHER" id="PTHR11709">
    <property type="entry name" value="MULTI-COPPER OXIDASE"/>
    <property type="match status" value="1"/>
</dbReference>
<dbReference type="Gene3D" id="2.60.40.420">
    <property type="entry name" value="Cupredoxins - blue copper proteins"/>
    <property type="match status" value="3"/>
</dbReference>
<keyword evidence="3 8" id="KW-0732">Signal</keyword>
<dbReference type="CDD" id="cd13876">
    <property type="entry name" value="CuRO_2_Abr2_like"/>
    <property type="match status" value="1"/>
</dbReference>
<dbReference type="KEGG" id="uma:UMAG_11111"/>
<keyword evidence="13" id="KW-1185">Reference proteome</keyword>
<keyword evidence="5" id="KW-0186">Copper</keyword>
<keyword evidence="2" id="KW-0479">Metal-binding</keyword>
<gene>
    <name evidence="12" type="ORF">UMAG_11111</name>
</gene>
<feature type="region of interest" description="Disordered" evidence="7">
    <location>
        <begin position="603"/>
        <end position="630"/>
    </location>
</feature>
<dbReference type="InterPro" id="IPR011707">
    <property type="entry name" value="Cu-oxidase-like_N"/>
</dbReference>
<evidence type="ECO:0000259" key="9">
    <source>
        <dbReference type="Pfam" id="PF00394"/>
    </source>
</evidence>
<dbReference type="Proteomes" id="UP000000561">
    <property type="component" value="Chromosome 12"/>
</dbReference>
<dbReference type="PANTHER" id="PTHR11709:SF488">
    <property type="entry name" value="LACCASE-RELATED"/>
    <property type="match status" value="1"/>
</dbReference>
<evidence type="ECO:0000313" key="12">
    <source>
        <dbReference type="EMBL" id="KIS67600.1"/>
    </source>
</evidence>
<dbReference type="eggNOG" id="KOG1263">
    <property type="taxonomic scope" value="Eukaryota"/>
</dbReference>
<organism evidence="12 13">
    <name type="scientific">Mycosarcoma maydis</name>
    <name type="common">Corn smut fungus</name>
    <name type="synonym">Ustilago maydis</name>
    <dbReference type="NCBI Taxonomy" id="5270"/>
    <lineage>
        <taxon>Eukaryota</taxon>
        <taxon>Fungi</taxon>
        <taxon>Dikarya</taxon>
        <taxon>Basidiomycota</taxon>
        <taxon>Ustilaginomycotina</taxon>
        <taxon>Ustilaginomycetes</taxon>
        <taxon>Ustilaginales</taxon>
        <taxon>Ustilaginaceae</taxon>
        <taxon>Mycosarcoma</taxon>
    </lineage>
</organism>
<dbReference type="AlphaFoldDB" id="A0A0D1DYM8"/>
<name>A0A0D1DYM8_MYCMD</name>
<feature type="domain" description="Plastocyanin-like" evidence="11">
    <location>
        <begin position="39"/>
        <end position="148"/>
    </location>
</feature>
<proteinExistence type="inferred from homology"/>
<comment type="similarity">
    <text evidence="1">Belongs to the multicopper oxidase family.</text>
</comment>
<dbReference type="VEuPathDB" id="FungiDB:UMAG_11111"/>
<dbReference type="SUPFAM" id="SSF49503">
    <property type="entry name" value="Cupredoxins"/>
    <property type="match status" value="3"/>
</dbReference>
<feature type="chain" id="PRO_5002245075" description="Laccase" evidence="8">
    <location>
        <begin position="24"/>
        <end position="630"/>
    </location>
</feature>
<dbReference type="GO" id="GO:0016491">
    <property type="term" value="F:oxidoreductase activity"/>
    <property type="evidence" value="ECO:0000318"/>
    <property type="project" value="GO_Central"/>
</dbReference>
<reference evidence="12 13" key="1">
    <citation type="journal article" date="2006" name="Nature">
        <title>Insights from the genome of the biotrophic fungal plant pathogen Ustilago maydis.</title>
        <authorList>
            <person name="Kamper J."/>
            <person name="Kahmann R."/>
            <person name="Bolker M."/>
            <person name="Ma L.J."/>
            <person name="Brefort T."/>
            <person name="Saville B.J."/>
            <person name="Banuett F."/>
            <person name="Kronstad J.W."/>
            <person name="Gold S.E."/>
            <person name="Muller O."/>
            <person name="Perlin M.H."/>
            <person name="Wosten H.A."/>
            <person name="de Vries R."/>
            <person name="Ruiz-Herrera J."/>
            <person name="Reynaga-Pena C.G."/>
            <person name="Snetselaar K."/>
            <person name="McCann M."/>
            <person name="Perez-Martin J."/>
            <person name="Feldbrugge M."/>
            <person name="Basse C.W."/>
            <person name="Steinberg G."/>
            <person name="Ibeas J.I."/>
            <person name="Holloman W."/>
            <person name="Guzman P."/>
            <person name="Farman M."/>
            <person name="Stajich J.E."/>
            <person name="Sentandreu R."/>
            <person name="Gonzalez-Prieto J.M."/>
            <person name="Kennell J.C."/>
            <person name="Molina L."/>
            <person name="Schirawski J."/>
            <person name="Mendoza-Mendoza A."/>
            <person name="Greilinger D."/>
            <person name="Munch K."/>
            <person name="Rossel N."/>
            <person name="Scherer M."/>
            <person name="Vranes M."/>
            <person name="Ladendorf O."/>
            <person name="Vincon V."/>
            <person name="Fuchs U."/>
            <person name="Sandrock B."/>
            <person name="Meng S."/>
            <person name="Ho E.C."/>
            <person name="Cahill M.J."/>
            <person name="Boyce K.J."/>
            <person name="Klose J."/>
            <person name="Klosterman S.J."/>
            <person name="Deelstra H.J."/>
            <person name="Ortiz-Castellanos L."/>
            <person name="Li W."/>
            <person name="Sanchez-Alonso P."/>
            <person name="Schreier P.H."/>
            <person name="Hauser-Hahn I."/>
            <person name="Vaupel M."/>
            <person name="Koopmann E."/>
            <person name="Friedrich G."/>
            <person name="Voss H."/>
            <person name="Schluter T."/>
            <person name="Margolis J."/>
            <person name="Platt D."/>
            <person name="Swimmer C."/>
            <person name="Gnirke A."/>
            <person name="Chen F."/>
            <person name="Vysotskaia V."/>
            <person name="Mannhaupt G."/>
            <person name="Guldener U."/>
            <person name="Munsterkotter M."/>
            <person name="Haase D."/>
            <person name="Oesterheld M."/>
            <person name="Mewes H.W."/>
            <person name="Mauceli E.W."/>
            <person name="DeCaprio D."/>
            <person name="Wade C.M."/>
            <person name="Butler J."/>
            <person name="Young S."/>
            <person name="Jaffe D.B."/>
            <person name="Calvo S."/>
            <person name="Nusbaum C."/>
            <person name="Galagan J."/>
            <person name="Birren B.W."/>
        </authorList>
    </citation>
    <scope>NUCLEOTIDE SEQUENCE [LARGE SCALE GENOMIC DNA]</scope>
    <source>
        <strain evidence="13">DSM 14603 / FGSC 9021 / UM521</strain>
    </source>
</reference>
<evidence type="ECO:0000256" key="8">
    <source>
        <dbReference type="SAM" id="SignalP"/>
    </source>
</evidence>
<feature type="signal peptide" evidence="8">
    <location>
        <begin position="1"/>
        <end position="23"/>
    </location>
</feature>
<evidence type="ECO:0000256" key="1">
    <source>
        <dbReference type="ARBA" id="ARBA00010609"/>
    </source>
</evidence>
<feature type="compositionally biased region" description="Basic and acidic residues" evidence="7">
    <location>
        <begin position="613"/>
        <end position="624"/>
    </location>
</feature>
<evidence type="ECO:0000259" key="11">
    <source>
        <dbReference type="Pfam" id="PF07732"/>
    </source>
</evidence>
<evidence type="ECO:0000256" key="6">
    <source>
        <dbReference type="ARBA" id="ARBA00023180"/>
    </source>
</evidence>
<evidence type="ECO:0000256" key="3">
    <source>
        <dbReference type="ARBA" id="ARBA00022729"/>
    </source>
</evidence>
<dbReference type="GO" id="GO:0005507">
    <property type="term" value="F:copper ion binding"/>
    <property type="evidence" value="ECO:0007669"/>
    <property type="project" value="InterPro"/>
</dbReference>
<dbReference type="Pfam" id="PF07732">
    <property type="entry name" value="Cu-oxidase_3"/>
    <property type="match status" value="1"/>
</dbReference>
<feature type="domain" description="Plastocyanin-like" evidence="9">
    <location>
        <begin position="178"/>
        <end position="368"/>
    </location>
</feature>
<evidence type="ECO:0000256" key="5">
    <source>
        <dbReference type="ARBA" id="ARBA00023008"/>
    </source>
</evidence>
<keyword evidence="6" id="KW-0325">Glycoprotein</keyword>
<dbReference type="OrthoDB" id="2121828at2759"/>
<evidence type="ECO:0000313" key="13">
    <source>
        <dbReference type="Proteomes" id="UP000000561"/>
    </source>
</evidence>
<dbReference type="STRING" id="237631.A0A0D1DYM8"/>
<dbReference type="GeneID" id="23567037"/>
<feature type="domain" description="Plastocyanin-like" evidence="10">
    <location>
        <begin position="473"/>
        <end position="576"/>
    </location>
</feature>
<accession>A0A0D1DYM8</accession>
<sequence>MQRYISPLFTALLVLSSTWMVFAKTVQHDWTISPLYEAPEDGHYRMTFGINGHTPGPVLELDQGDDVEISIHNSLPVDITIHWHGILQIGSPEMDGVPGVTQWAIPPLGDYTYKFTPTNQTGLHWYHAHLRGYLDDGVKGLLYIRPSAQRPRPFQLIDPSGDQVAAMQQAEDSPRNLALYDWKHVQEDEALAMFFASGRPTTCVDSVLFNGKGSIYCASAETLNQAAGGRFDAMPFFESKLDARGCLVIPGSGIYSAHTITSPMGCSNSTGQLEIVPTHSEWTLINLANVGGEWTWVFSIDAHDLWVISADGDYIVPEKVQALPVSIGQRYGVMVRTDKPDGGDYYIRANSAGFAQVMGGVGILRYQDAPHQKRRTTEQTSVSVADPWRDMSRSHVKYNATPAEGTSTYDPIKSMPFIADAPPSKVDRTLIFHANQSEPTVFSIASRPLRMVEELNLPVLFSNSSQYTGTRDPDWLIRIAKGDVVDVILQNAQNALFPAPAEPPHPIHLHGHKFWVLGSNEYDDWQFQSAAEAMAHGVQLNLDNPPKRDTFLLPTAGWLVLRFVADNPGAWMLHCHRMGVVFLEGEDEIAAIPDRFQKRPTAHVAHQGWQTDARTKRSLDDSARHPALFV</sequence>